<dbReference type="EMBL" id="CP059540">
    <property type="protein sequence ID" value="QMT17226.1"/>
    <property type="molecule type" value="Genomic_DNA"/>
</dbReference>
<evidence type="ECO:0000313" key="1">
    <source>
        <dbReference type="EMBL" id="QMT17226.1"/>
    </source>
</evidence>
<gene>
    <name evidence="1" type="ORF">H1Q58_14895</name>
</gene>
<dbReference type="AlphaFoldDB" id="A0A7D7MIH9"/>
<dbReference type="GO" id="GO:0006508">
    <property type="term" value="P:proteolysis"/>
    <property type="evidence" value="ECO:0007669"/>
    <property type="project" value="InterPro"/>
</dbReference>
<name>A0A7D7MIH9_PLAMR</name>
<organism evidence="1 2">
    <name type="scientific">Planococcus maritimus</name>
    <dbReference type="NCBI Taxonomy" id="192421"/>
    <lineage>
        <taxon>Bacteria</taxon>
        <taxon>Bacillati</taxon>
        <taxon>Bacillota</taxon>
        <taxon>Bacilli</taxon>
        <taxon>Bacillales</taxon>
        <taxon>Caryophanaceae</taxon>
        <taxon>Planococcus</taxon>
    </lineage>
</organism>
<dbReference type="GO" id="GO:0070573">
    <property type="term" value="F:metallodipeptidase activity"/>
    <property type="evidence" value="ECO:0007669"/>
    <property type="project" value="InterPro"/>
</dbReference>
<protein>
    <submittedName>
        <fullName evidence="1">Membrane dipeptidase</fullName>
    </submittedName>
</protein>
<dbReference type="PROSITE" id="PS51365">
    <property type="entry name" value="RENAL_DIPEPTIDASE_2"/>
    <property type="match status" value="1"/>
</dbReference>
<accession>A0A7D7MIH9</accession>
<reference evidence="1 2" key="1">
    <citation type="submission" date="2020-07" db="EMBL/GenBank/DDBJ databases">
        <title>Screening of a cold-adapted Planococcus bacterium producing protease in traditional shrimp paste and protease identification by genome sequencing.</title>
        <authorList>
            <person name="Gao R."/>
            <person name="Leng W."/>
            <person name="Chu Q."/>
            <person name="Wu X."/>
            <person name="Liu H."/>
            <person name="Li X."/>
        </authorList>
    </citation>
    <scope>NUCLEOTIDE SEQUENCE [LARGE SCALE GENOMIC DNA]</scope>
    <source>
        <strain evidence="1 2">XJ11</strain>
    </source>
</reference>
<dbReference type="PANTHER" id="PTHR10443:SF12">
    <property type="entry name" value="DIPEPTIDASE"/>
    <property type="match status" value="1"/>
</dbReference>
<dbReference type="InterPro" id="IPR032466">
    <property type="entry name" value="Metal_Hydrolase"/>
</dbReference>
<evidence type="ECO:0000313" key="2">
    <source>
        <dbReference type="Proteomes" id="UP000514716"/>
    </source>
</evidence>
<dbReference type="InterPro" id="IPR008257">
    <property type="entry name" value="Pept_M19"/>
</dbReference>
<dbReference type="Pfam" id="PF01244">
    <property type="entry name" value="Peptidase_M19"/>
    <property type="match status" value="1"/>
</dbReference>
<proteinExistence type="predicted"/>
<dbReference type="SUPFAM" id="SSF51556">
    <property type="entry name" value="Metallo-dependent hydrolases"/>
    <property type="match status" value="1"/>
</dbReference>
<keyword evidence="2" id="KW-1185">Reference proteome</keyword>
<dbReference type="PANTHER" id="PTHR10443">
    <property type="entry name" value="MICROSOMAL DIPEPTIDASE"/>
    <property type="match status" value="1"/>
</dbReference>
<dbReference type="KEGG" id="pdec:H1Q58_14895"/>
<sequence>MITNNPYGVKAKKSYTGYKSYQYLEEGADYKDFGLAKEVARVEPYIYPVSAEQEEKVQQILEDEYIVSLHEHTFVTPENIDSIFEFRRQGRDWTGYEGLSISGLDIVFENYMDGTAFITSNAGWKWNDVLHDLGMRYSDFAHQDMVIRAERIEDLYRAKKEGKIAFVTSLESATQIENEIDRVDVLYGFGVRVMGIAYSEANALGSGLREKNDSGLTVFGHKVVERMNKLGMTIDVSHCGDQTARDVIQASEKPIFITHVGARGLWDISRLKPDDVLKSCAEKGGVIGIEAAPHTTLTQKHKEHSIESVMEHFEYVVELCGIDHVAFGLDTLFGDHVGLHHAFAGALSIKSSHAGPEFEEVEYVEGLENPSEAYHNVVRWLVKHDYSQEAIRKVMGRNVLRVLEETWMK</sequence>
<dbReference type="RefSeq" id="WP_182091944.1">
    <property type="nucleotide sequence ID" value="NZ_CP059540.1"/>
</dbReference>
<dbReference type="Gene3D" id="3.20.20.140">
    <property type="entry name" value="Metal-dependent hydrolases"/>
    <property type="match status" value="1"/>
</dbReference>
<dbReference type="Proteomes" id="UP000514716">
    <property type="component" value="Chromosome"/>
</dbReference>